<feature type="domain" description="Homologous recombination OB-fold protein OB-fold" evidence="2">
    <location>
        <begin position="476"/>
        <end position="535"/>
    </location>
</feature>
<dbReference type="GO" id="GO:0000725">
    <property type="term" value="P:recombinational repair"/>
    <property type="evidence" value="ECO:0007669"/>
    <property type="project" value="InterPro"/>
</dbReference>
<name>A0A0L9U3F2_PHAAN</name>
<dbReference type="SUPFAM" id="SSF51197">
    <property type="entry name" value="Clavaminate synthase-like"/>
    <property type="match status" value="1"/>
</dbReference>
<dbReference type="PANTHER" id="PTHR34945">
    <property type="entry name" value="2-OXOGLUTARATE (2OG) AND FE(II)-DEPENDENT OXYGENASE SUPERFAMILY PROTEIN"/>
    <property type="match status" value="1"/>
</dbReference>
<evidence type="ECO:0000259" key="2">
    <source>
        <dbReference type="Pfam" id="PF15072"/>
    </source>
</evidence>
<dbReference type="InterPro" id="IPR027443">
    <property type="entry name" value="IPNS-like_sf"/>
</dbReference>
<dbReference type="Gramene" id="KOM37348">
    <property type="protein sequence ID" value="KOM37348"/>
    <property type="gene ID" value="LR48_Vigan03g072900"/>
</dbReference>
<feature type="region of interest" description="Disordered" evidence="1">
    <location>
        <begin position="1"/>
        <end position="22"/>
    </location>
</feature>
<sequence>MRRCNSQIPASLPSPIPTGRGMRSAASETFSQFLEKSLHLPELRLPLTHLPPAPAEIDFRSLPLASADLMLRSAREFGAFRIRCHGISGVELQTMADEAESVFQKLRNVAVELNGTDGELIPSVRSSKGSMEFTVNDIIRDQADRNFWVHMGNVASRLDSVVEQVSLVLQDNTSVEFQERIQDTESVICLCRYPHDNVTKQNEDSSVKRKDRYCDHALRFYLPMEQCIFYVQTERGPLSFDTGPHNIVVIVGKQLQEWSDGKFKSVPGEMIFMPSLQSSSASFSIELICSAPSNVPRSCVGFEISKVGARVRIEREREITRERERSREKKKGELHCCHRRLDVIGKVCTSEGEAEGKVRTGRHRFGAQKQPRAMEPWEELDIDESDLDSFIRRCNSNDTVIPGPAGVIEAAMLNRQVNENIPTQEFLSDIAKASFDRDFTSNAWLWAEKFIDIHGLLIKHEVEHISTLDSLRGTCKLSLLRCIVKACEHNRLGDMKITIRDPTGTVKASVHHKAIDHPEIGVHLKVGSVIILQDVFGSDIGGPTDDLLRLSIPIDTNKPPTRSVDDILSKLIPPLHKPEGTG</sequence>
<dbReference type="STRING" id="3914.A0A0L9U3F2"/>
<evidence type="ECO:0000256" key="1">
    <source>
        <dbReference type="SAM" id="MobiDB-lite"/>
    </source>
</evidence>
<evidence type="ECO:0000313" key="4">
    <source>
        <dbReference type="Proteomes" id="UP000053144"/>
    </source>
</evidence>
<dbReference type="Proteomes" id="UP000053144">
    <property type="component" value="Chromosome 3"/>
</dbReference>
<dbReference type="AlphaFoldDB" id="A0A0L9U3F2"/>
<reference evidence="4" key="1">
    <citation type="journal article" date="2015" name="Proc. Natl. Acad. Sci. U.S.A.">
        <title>Genome sequencing of adzuki bean (Vigna angularis) provides insight into high starch and low fat accumulation and domestication.</title>
        <authorList>
            <person name="Yang K."/>
            <person name="Tian Z."/>
            <person name="Chen C."/>
            <person name="Luo L."/>
            <person name="Zhao B."/>
            <person name="Wang Z."/>
            <person name="Yu L."/>
            <person name="Li Y."/>
            <person name="Sun Y."/>
            <person name="Li W."/>
            <person name="Chen Y."/>
            <person name="Li Y."/>
            <person name="Zhang Y."/>
            <person name="Ai D."/>
            <person name="Zhao J."/>
            <person name="Shang C."/>
            <person name="Ma Y."/>
            <person name="Wu B."/>
            <person name="Wang M."/>
            <person name="Gao L."/>
            <person name="Sun D."/>
            <person name="Zhang P."/>
            <person name="Guo F."/>
            <person name="Wang W."/>
            <person name="Li Y."/>
            <person name="Wang J."/>
            <person name="Varshney R.K."/>
            <person name="Wang J."/>
            <person name="Ling H.Q."/>
            <person name="Wan P."/>
        </authorList>
    </citation>
    <scope>NUCLEOTIDE SEQUENCE</scope>
    <source>
        <strain evidence="4">cv. Jingnong 6</strain>
    </source>
</reference>
<dbReference type="Gene3D" id="2.60.120.330">
    <property type="entry name" value="B-lactam Antibiotic, Isopenicillin N Synthase, Chain"/>
    <property type="match status" value="1"/>
</dbReference>
<dbReference type="EMBL" id="CM003373">
    <property type="protein sequence ID" value="KOM37348.1"/>
    <property type="molecule type" value="Genomic_DNA"/>
</dbReference>
<gene>
    <name evidence="3" type="ORF">LR48_Vigan03g072900</name>
</gene>
<dbReference type="Pfam" id="PF15072">
    <property type="entry name" value="HROB"/>
    <property type="match status" value="1"/>
</dbReference>
<protein>
    <recommendedName>
        <fullName evidence="2">Homologous recombination OB-fold protein OB-fold domain-containing protein</fullName>
    </recommendedName>
</protein>
<dbReference type="InterPro" id="IPR058570">
    <property type="entry name" value="HROB_OB"/>
</dbReference>
<dbReference type="PANTHER" id="PTHR34945:SF4">
    <property type="entry name" value="2-OXOGLUTARATE (2OG) AND FE(II)-DEPENDENT OXYGENASE SUPERFAMILY PROTEIN"/>
    <property type="match status" value="1"/>
</dbReference>
<evidence type="ECO:0000313" key="3">
    <source>
        <dbReference type="EMBL" id="KOM37348.1"/>
    </source>
</evidence>
<organism evidence="3 4">
    <name type="scientific">Phaseolus angularis</name>
    <name type="common">Azuki bean</name>
    <name type="synonym">Vigna angularis</name>
    <dbReference type="NCBI Taxonomy" id="3914"/>
    <lineage>
        <taxon>Eukaryota</taxon>
        <taxon>Viridiplantae</taxon>
        <taxon>Streptophyta</taxon>
        <taxon>Embryophyta</taxon>
        <taxon>Tracheophyta</taxon>
        <taxon>Spermatophyta</taxon>
        <taxon>Magnoliopsida</taxon>
        <taxon>eudicotyledons</taxon>
        <taxon>Gunneridae</taxon>
        <taxon>Pentapetalae</taxon>
        <taxon>rosids</taxon>
        <taxon>fabids</taxon>
        <taxon>Fabales</taxon>
        <taxon>Fabaceae</taxon>
        <taxon>Papilionoideae</taxon>
        <taxon>50 kb inversion clade</taxon>
        <taxon>NPAAA clade</taxon>
        <taxon>indigoferoid/millettioid clade</taxon>
        <taxon>Phaseoleae</taxon>
        <taxon>Vigna</taxon>
    </lineage>
</organism>
<proteinExistence type="predicted"/>
<accession>A0A0L9U3F2</accession>